<dbReference type="AlphaFoldDB" id="A0AAD4XIX1"/>
<dbReference type="InterPro" id="IPR012429">
    <property type="entry name" value="HGSNAT_cat"/>
</dbReference>
<gene>
    <name evidence="3" type="ORF">MKW98_014365</name>
</gene>
<dbReference type="Pfam" id="PF07786">
    <property type="entry name" value="HGSNAT_cat"/>
    <property type="match status" value="1"/>
</dbReference>
<dbReference type="EMBL" id="JAJJMB010009041">
    <property type="protein sequence ID" value="KAI3916904.1"/>
    <property type="molecule type" value="Genomic_DNA"/>
</dbReference>
<evidence type="ECO:0000313" key="3">
    <source>
        <dbReference type="EMBL" id="KAI3916904.1"/>
    </source>
</evidence>
<keyword evidence="1" id="KW-1133">Transmembrane helix</keyword>
<feature type="transmembrane region" description="Helical" evidence="1">
    <location>
        <begin position="89"/>
        <end position="112"/>
    </location>
</feature>
<feature type="transmembrane region" description="Helical" evidence="1">
    <location>
        <begin position="154"/>
        <end position="173"/>
    </location>
</feature>
<evidence type="ECO:0000259" key="2">
    <source>
        <dbReference type="Pfam" id="PF07786"/>
    </source>
</evidence>
<accession>A0AAD4XIX1</accession>
<evidence type="ECO:0000313" key="4">
    <source>
        <dbReference type="Proteomes" id="UP001202328"/>
    </source>
</evidence>
<feature type="transmembrane region" description="Helical" evidence="1">
    <location>
        <begin position="393"/>
        <end position="415"/>
    </location>
</feature>
<protein>
    <recommendedName>
        <fullName evidence="2">Heparan-alpha-glucosaminide N-acetyltransferase catalytic domain-containing protein</fullName>
    </recommendedName>
</protein>
<feature type="transmembrane region" description="Helical" evidence="1">
    <location>
        <begin position="124"/>
        <end position="142"/>
    </location>
</feature>
<feature type="transmembrane region" description="Helical" evidence="1">
    <location>
        <begin position="435"/>
        <end position="455"/>
    </location>
</feature>
<feature type="transmembrane region" description="Helical" evidence="1">
    <location>
        <begin position="193"/>
        <end position="211"/>
    </location>
</feature>
<dbReference type="Proteomes" id="UP001202328">
    <property type="component" value="Unassembled WGS sequence"/>
</dbReference>
<feature type="transmembrane region" description="Helical" evidence="1">
    <location>
        <begin position="333"/>
        <end position="354"/>
    </location>
</feature>
<keyword evidence="1" id="KW-0472">Membrane</keyword>
<feature type="transmembrane region" description="Helical" evidence="1">
    <location>
        <begin position="366"/>
        <end position="387"/>
    </location>
</feature>
<feature type="domain" description="Heparan-alpha-glucosaminide N-acetyltransferase catalytic" evidence="2">
    <location>
        <begin position="83"/>
        <end position="205"/>
    </location>
</feature>
<organism evidence="3 4">
    <name type="scientific">Papaver atlanticum</name>
    <dbReference type="NCBI Taxonomy" id="357466"/>
    <lineage>
        <taxon>Eukaryota</taxon>
        <taxon>Viridiplantae</taxon>
        <taxon>Streptophyta</taxon>
        <taxon>Embryophyta</taxon>
        <taxon>Tracheophyta</taxon>
        <taxon>Spermatophyta</taxon>
        <taxon>Magnoliopsida</taxon>
        <taxon>Ranunculales</taxon>
        <taxon>Papaveraceae</taxon>
        <taxon>Papaveroideae</taxon>
        <taxon>Papaver</taxon>
    </lineage>
</organism>
<name>A0AAD4XIX1_9MAGN</name>
<proteinExistence type="predicted"/>
<keyword evidence="1" id="KW-0812">Transmembrane</keyword>
<feature type="transmembrane region" description="Helical" evidence="1">
    <location>
        <begin position="231"/>
        <end position="249"/>
    </location>
</feature>
<reference evidence="3" key="1">
    <citation type="submission" date="2022-04" db="EMBL/GenBank/DDBJ databases">
        <title>A functionally conserved STORR gene fusion in Papaver species that diverged 16.8 million years ago.</title>
        <authorList>
            <person name="Catania T."/>
        </authorList>
    </citation>
    <scope>NUCLEOTIDE SEQUENCE</scope>
    <source>
        <strain evidence="3">S-188037</strain>
    </source>
</reference>
<comment type="caution">
    <text evidence="3">The sequence shown here is derived from an EMBL/GenBank/DDBJ whole genome shotgun (WGS) entry which is preliminary data.</text>
</comment>
<dbReference type="PANTHER" id="PTHR31061:SF24">
    <property type="entry name" value="LD22376P"/>
    <property type="match status" value="1"/>
</dbReference>
<dbReference type="PANTHER" id="PTHR31061">
    <property type="entry name" value="LD22376P"/>
    <property type="match status" value="1"/>
</dbReference>
<keyword evidence="4" id="KW-1185">Reference proteome</keyword>
<sequence length="471" mass="52400">MGMYQLINQQDNNNIKKNTGMEGGDLMKTDSKNQKYVEMEEGLNTTDKELSVMSSSAPPIQTLKNTVINNNDNNSGGALKSRRLVSLDVFRGLTVALMVLVDDAGGIFPAINHSPWNGVTLADFVMPFFLFIVGVALGLTYKKVPCRVDATKKAILRALKLLIFGLVLQGGYLHGINNLTYGVDIQRIRWTGTLQRIAIAYLLTAVCEIWLKCDDVVKSERSLLKKYQFQWIFVLVLTVTYTALMHGLYVPDWEYQSPSENSSFSVKCGVRGDTGPACNVVGMIDRKLLGIQHLYKRPTYARTTECSINSPDYGPLPPNAPSWCQAPFDPEGILSSVMAIVTCMIGLHFGHIIVRFNDHKDRMMSWMVPAAGLVVVGFILDFCGMHVNKALYSLSYTCVTVGAAGILFVGIYVMVDVFGFRKPTLVFEWMGMHALMIYIFAACNVLPVLLQGFYWKKPENNILRLIGIGRS</sequence>
<evidence type="ECO:0000256" key="1">
    <source>
        <dbReference type="SAM" id="Phobius"/>
    </source>
</evidence>